<comment type="caution">
    <text evidence="3">The sequence shown here is derived from an EMBL/GenBank/DDBJ whole genome shotgun (WGS) entry which is preliminary data.</text>
</comment>
<reference evidence="3 4" key="1">
    <citation type="journal article" date="2015" name="Microbiome">
        <title>Genomic resolution of linkages in carbon, nitrogen, and sulfur cycling among widespread estuary sediment bacteria.</title>
        <authorList>
            <person name="Baker B.J."/>
            <person name="Lazar C.S."/>
            <person name="Teske A.P."/>
            <person name="Dick G.J."/>
        </authorList>
    </citation>
    <scope>NUCLEOTIDE SEQUENCE [LARGE SCALE GENOMIC DNA]</scope>
    <source>
        <strain evidence="3">DG_54_3</strain>
    </source>
</reference>
<evidence type="ECO:0000259" key="2">
    <source>
        <dbReference type="Pfam" id="PF12146"/>
    </source>
</evidence>
<gene>
    <name evidence="3" type="ORF">AMJ44_06185</name>
</gene>
<dbReference type="Proteomes" id="UP000051861">
    <property type="component" value="Unassembled WGS sequence"/>
</dbReference>
<dbReference type="AlphaFoldDB" id="A0A0S7Y1H0"/>
<dbReference type="PROSITE" id="PS00708">
    <property type="entry name" value="PRO_ENDOPEP_SER"/>
    <property type="match status" value="1"/>
</dbReference>
<dbReference type="PANTHER" id="PTHR12277:SF81">
    <property type="entry name" value="PROTEIN ABHD13"/>
    <property type="match status" value="1"/>
</dbReference>
<dbReference type="EMBL" id="LIZX01000049">
    <property type="protein sequence ID" value="KPJ68605.1"/>
    <property type="molecule type" value="Genomic_DNA"/>
</dbReference>
<evidence type="ECO:0000313" key="3">
    <source>
        <dbReference type="EMBL" id="KPJ68605.1"/>
    </source>
</evidence>
<evidence type="ECO:0000256" key="1">
    <source>
        <dbReference type="ARBA" id="ARBA00022801"/>
    </source>
</evidence>
<keyword evidence="1" id="KW-0378">Hydrolase</keyword>
<dbReference type="SUPFAM" id="SSF53474">
    <property type="entry name" value="alpha/beta-Hydrolases"/>
    <property type="match status" value="1"/>
</dbReference>
<feature type="domain" description="Serine aminopeptidase S33" evidence="2">
    <location>
        <begin position="64"/>
        <end position="174"/>
    </location>
</feature>
<dbReference type="Pfam" id="PF12146">
    <property type="entry name" value="Hydrolase_4"/>
    <property type="match status" value="1"/>
</dbReference>
<protein>
    <recommendedName>
        <fullName evidence="2">Serine aminopeptidase S33 domain-containing protein</fullName>
    </recommendedName>
</protein>
<sequence>MLIFLVLFNLLLEPFFEQSMIYFPYREIEEDPEVLGLKYEDVFIKAEDGVTIHGWFIQNKDSGRVVLYFHGNAGNISHRLPVIDLLYRLPASILIIDYHGYGRSQGRPSEKNLYLDAEAAYDYLIAQKKYLPSQIILMGRSIGGVVAADLACRKEVGGVVMEGCFTSAREMARDMLFLFTRPLVWIRSDFNALEKVKVIEAPKLFIHSKEDEMIPYRMSVTLYEKAAGPKKLLLHEKGGHNDFVITPEYVRHLKEIVSIPSPQP</sequence>
<dbReference type="InterPro" id="IPR029058">
    <property type="entry name" value="AB_hydrolase_fold"/>
</dbReference>
<dbReference type="InterPro" id="IPR002471">
    <property type="entry name" value="Pept_S9_AS"/>
</dbReference>
<dbReference type="InterPro" id="IPR022742">
    <property type="entry name" value="Hydrolase_4"/>
</dbReference>
<dbReference type="GO" id="GO:0006508">
    <property type="term" value="P:proteolysis"/>
    <property type="evidence" value="ECO:0007669"/>
    <property type="project" value="InterPro"/>
</dbReference>
<dbReference type="PANTHER" id="PTHR12277">
    <property type="entry name" value="ALPHA/BETA HYDROLASE DOMAIN-CONTAINING PROTEIN"/>
    <property type="match status" value="1"/>
</dbReference>
<dbReference type="Gene3D" id="3.40.50.1820">
    <property type="entry name" value="alpha/beta hydrolase"/>
    <property type="match status" value="1"/>
</dbReference>
<proteinExistence type="predicted"/>
<dbReference type="PATRIC" id="fig|1703775.3.peg.2351"/>
<accession>A0A0S7Y1H0</accession>
<organism evidence="3 4">
    <name type="scientific">candidate division WOR-1 bacterium DG_54_3</name>
    <dbReference type="NCBI Taxonomy" id="1703775"/>
    <lineage>
        <taxon>Bacteria</taxon>
        <taxon>Bacillati</taxon>
        <taxon>Saganbacteria</taxon>
    </lineage>
</organism>
<evidence type="ECO:0000313" key="4">
    <source>
        <dbReference type="Proteomes" id="UP000051861"/>
    </source>
</evidence>
<name>A0A0S7Y1H0_UNCSA</name>
<dbReference type="GO" id="GO:0004252">
    <property type="term" value="F:serine-type endopeptidase activity"/>
    <property type="evidence" value="ECO:0007669"/>
    <property type="project" value="InterPro"/>
</dbReference>